<dbReference type="GO" id="GO:0016887">
    <property type="term" value="F:ATP hydrolysis activity"/>
    <property type="evidence" value="ECO:0007669"/>
    <property type="project" value="InterPro"/>
</dbReference>
<organism evidence="11 12">
    <name type="scientific">Paenibacillus pectinilyticus</name>
    <dbReference type="NCBI Taxonomy" id="512399"/>
    <lineage>
        <taxon>Bacteria</taxon>
        <taxon>Bacillati</taxon>
        <taxon>Bacillota</taxon>
        <taxon>Bacilli</taxon>
        <taxon>Bacillales</taxon>
        <taxon>Paenibacillaceae</taxon>
        <taxon>Paenibacillus</taxon>
    </lineage>
</organism>
<dbReference type="STRING" id="512399.A8709_02370"/>
<protein>
    <submittedName>
        <fullName evidence="11">Iron-dicitrate transporter ATP-binding subunit</fullName>
    </submittedName>
</protein>
<dbReference type="InterPro" id="IPR051535">
    <property type="entry name" value="Siderophore_ABC-ATPase"/>
</dbReference>
<dbReference type="SMART" id="SM00382">
    <property type="entry name" value="AAA"/>
    <property type="match status" value="1"/>
</dbReference>
<dbReference type="InterPro" id="IPR017871">
    <property type="entry name" value="ABC_transporter-like_CS"/>
</dbReference>
<dbReference type="PANTHER" id="PTHR42771:SF2">
    <property type="entry name" value="IRON(3+)-HYDROXAMATE IMPORT ATP-BINDING PROTEIN FHUC"/>
    <property type="match status" value="1"/>
</dbReference>
<comment type="subcellular location">
    <subcellularLocation>
        <location evidence="1">Cell membrane</location>
        <topology evidence="1">Peripheral membrane protein</topology>
    </subcellularLocation>
</comment>
<dbReference type="Proteomes" id="UP000093309">
    <property type="component" value="Unassembled WGS sequence"/>
</dbReference>
<dbReference type="CDD" id="cd03214">
    <property type="entry name" value="ABC_Iron-Siderophores_B12_Hemin"/>
    <property type="match status" value="1"/>
</dbReference>
<dbReference type="AlphaFoldDB" id="A0A1C1A6V9"/>
<dbReference type="PANTHER" id="PTHR42771">
    <property type="entry name" value="IRON(3+)-HYDROXAMATE IMPORT ATP-BINDING PROTEIN FHUC"/>
    <property type="match status" value="1"/>
</dbReference>
<comment type="caution">
    <text evidence="11">The sequence shown here is derived from an EMBL/GenBank/DDBJ whole genome shotgun (WGS) entry which is preliminary data.</text>
</comment>
<evidence type="ECO:0000256" key="3">
    <source>
        <dbReference type="ARBA" id="ARBA00022475"/>
    </source>
</evidence>
<accession>A0A1C1A6V9</accession>
<evidence type="ECO:0000256" key="1">
    <source>
        <dbReference type="ARBA" id="ARBA00004202"/>
    </source>
</evidence>
<dbReference type="RefSeq" id="WP_065851069.1">
    <property type="nucleotide sequence ID" value="NZ_LYPC01000011.1"/>
</dbReference>
<evidence type="ECO:0000256" key="7">
    <source>
        <dbReference type="ARBA" id="ARBA00023004"/>
    </source>
</evidence>
<dbReference type="SUPFAM" id="SSF52540">
    <property type="entry name" value="P-loop containing nucleoside triphosphate hydrolases"/>
    <property type="match status" value="1"/>
</dbReference>
<keyword evidence="6 11" id="KW-0067">ATP-binding</keyword>
<dbReference type="InterPro" id="IPR003593">
    <property type="entry name" value="AAA+_ATPase"/>
</dbReference>
<evidence type="ECO:0000256" key="2">
    <source>
        <dbReference type="ARBA" id="ARBA00022448"/>
    </source>
</evidence>
<dbReference type="PROSITE" id="PS50893">
    <property type="entry name" value="ABC_TRANSPORTER_2"/>
    <property type="match status" value="1"/>
</dbReference>
<keyword evidence="9" id="KW-0472">Membrane</keyword>
<keyword evidence="4" id="KW-0410">Iron transport</keyword>
<sequence>MQTATRIYTEQLHVSYDKLKIINDLSIEIPTGKITALVGANGSGKSTILKAMSRLLKPTDGTVFLDGHSIHHQSTKEIAKKLAILPQSPTAPEGITAEELVGYGRFPHQRGFQKMSSGDREIINWAFEVTGMTPFKDRPIDHLSGGQRQRVWIAMALAQQTDMLFLDEPTTYLDMAHQLEVLCLLKEINERHQTTIVMVVHDLNHATRYADHLIAIKSGNVVYEGAPMDIVTPKMLLDVFAIHADVIVDPRAGVPLCIPYGLVSADEAPVPAVEERKLEVTSA</sequence>
<keyword evidence="7" id="KW-0408">Iron</keyword>
<evidence type="ECO:0000256" key="6">
    <source>
        <dbReference type="ARBA" id="ARBA00022840"/>
    </source>
</evidence>
<name>A0A1C1A6V9_9BACL</name>
<feature type="domain" description="ABC transporter" evidence="10">
    <location>
        <begin position="7"/>
        <end position="243"/>
    </location>
</feature>
<evidence type="ECO:0000256" key="9">
    <source>
        <dbReference type="ARBA" id="ARBA00023136"/>
    </source>
</evidence>
<dbReference type="Gene3D" id="3.40.50.300">
    <property type="entry name" value="P-loop containing nucleotide triphosphate hydrolases"/>
    <property type="match status" value="1"/>
</dbReference>
<evidence type="ECO:0000256" key="5">
    <source>
        <dbReference type="ARBA" id="ARBA00022741"/>
    </source>
</evidence>
<dbReference type="EMBL" id="LYPC01000011">
    <property type="protein sequence ID" value="OCT16297.1"/>
    <property type="molecule type" value="Genomic_DNA"/>
</dbReference>
<dbReference type="GO" id="GO:0006826">
    <property type="term" value="P:iron ion transport"/>
    <property type="evidence" value="ECO:0007669"/>
    <property type="project" value="UniProtKB-KW"/>
</dbReference>
<evidence type="ECO:0000313" key="12">
    <source>
        <dbReference type="Proteomes" id="UP000093309"/>
    </source>
</evidence>
<dbReference type="PROSITE" id="PS00211">
    <property type="entry name" value="ABC_TRANSPORTER_1"/>
    <property type="match status" value="1"/>
</dbReference>
<keyword evidence="8" id="KW-0406">Ion transport</keyword>
<reference evidence="12" key="1">
    <citation type="submission" date="2016-05" db="EMBL/GenBank/DDBJ databases">
        <title>Paenibacillus oryzae. sp. nov., isolated from the rice root.</title>
        <authorList>
            <person name="Zhang J."/>
            <person name="Zhang X."/>
        </authorList>
    </citation>
    <scope>NUCLEOTIDE SEQUENCE [LARGE SCALE GENOMIC DNA]</scope>
    <source>
        <strain evidence="12">KCTC13222</strain>
    </source>
</reference>
<proteinExistence type="predicted"/>
<dbReference type="GO" id="GO:0005524">
    <property type="term" value="F:ATP binding"/>
    <property type="evidence" value="ECO:0007669"/>
    <property type="project" value="UniProtKB-KW"/>
</dbReference>
<dbReference type="InterPro" id="IPR027417">
    <property type="entry name" value="P-loop_NTPase"/>
</dbReference>
<dbReference type="FunFam" id="3.40.50.300:FF:000134">
    <property type="entry name" value="Iron-enterobactin ABC transporter ATP-binding protein"/>
    <property type="match status" value="1"/>
</dbReference>
<dbReference type="Pfam" id="PF00005">
    <property type="entry name" value="ABC_tran"/>
    <property type="match status" value="1"/>
</dbReference>
<evidence type="ECO:0000256" key="4">
    <source>
        <dbReference type="ARBA" id="ARBA00022496"/>
    </source>
</evidence>
<evidence type="ECO:0000256" key="8">
    <source>
        <dbReference type="ARBA" id="ARBA00023065"/>
    </source>
</evidence>
<evidence type="ECO:0000259" key="10">
    <source>
        <dbReference type="PROSITE" id="PS50893"/>
    </source>
</evidence>
<keyword evidence="12" id="KW-1185">Reference proteome</keyword>
<keyword evidence="3" id="KW-1003">Cell membrane</keyword>
<dbReference type="InterPro" id="IPR003439">
    <property type="entry name" value="ABC_transporter-like_ATP-bd"/>
</dbReference>
<keyword evidence="5" id="KW-0547">Nucleotide-binding</keyword>
<evidence type="ECO:0000313" key="11">
    <source>
        <dbReference type="EMBL" id="OCT16297.1"/>
    </source>
</evidence>
<dbReference type="OrthoDB" id="9787851at2"/>
<dbReference type="GO" id="GO:0005886">
    <property type="term" value="C:plasma membrane"/>
    <property type="evidence" value="ECO:0007669"/>
    <property type="project" value="UniProtKB-SubCell"/>
</dbReference>
<gene>
    <name evidence="11" type="primary">fecE</name>
    <name evidence="11" type="ORF">A8709_02370</name>
</gene>
<keyword evidence="2" id="KW-0813">Transport</keyword>